<dbReference type="Proteomes" id="UP000215188">
    <property type="component" value="Unassembled WGS sequence"/>
</dbReference>
<evidence type="ECO:0000313" key="1">
    <source>
        <dbReference type="EMBL" id="OXL14837.1"/>
    </source>
</evidence>
<comment type="caution">
    <text evidence="1">The sequence shown here is derived from an EMBL/GenBank/DDBJ whole genome shotgun (WGS) entry which is preliminary data.</text>
</comment>
<organism evidence="1 2">
    <name type="scientific">Polynucleobacter cosmopolitanus</name>
    <dbReference type="NCBI Taxonomy" id="351345"/>
    <lineage>
        <taxon>Bacteria</taxon>
        <taxon>Pseudomonadati</taxon>
        <taxon>Pseudomonadota</taxon>
        <taxon>Betaproteobacteria</taxon>
        <taxon>Burkholderiales</taxon>
        <taxon>Burkholderiaceae</taxon>
        <taxon>Polynucleobacter</taxon>
    </lineage>
</organism>
<gene>
    <name evidence="1" type="ORF">AOC33_05810</name>
</gene>
<dbReference type="PROSITE" id="PS51257">
    <property type="entry name" value="PROKAR_LIPOPROTEIN"/>
    <property type="match status" value="1"/>
</dbReference>
<dbReference type="OrthoDB" id="8913428at2"/>
<accession>A0A229FS33</accession>
<evidence type="ECO:0008006" key="3">
    <source>
        <dbReference type="Google" id="ProtNLM"/>
    </source>
</evidence>
<dbReference type="EMBL" id="NJGG01000002">
    <property type="protein sequence ID" value="OXL14837.1"/>
    <property type="molecule type" value="Genomic_DNA"/>
</dbReference>
<dbReference type="AlphaFoldDB" id="A0A229FS33"/>
<protein>
    <recommendedName>
        <fullName evidence="3">Lipoprotein</fullName>
    </recommendedName>
</protein>
<keyword evidence="2" id="KW-1185">Reference proteome</keyword>
<name>A0A229FS33_9BURK</name>
<evidence type="ECO:0000313" key="2">
    <source>
        <dbReference type="Proteomes" id="UP000215188"/>
    </source>
</evidence>
<reference evidence="1 2" key="1">
    <citation type="submission" date="2017-06" db="EMBL/GenBank/DDBJ databases">
        <title>Reclassification of a Polynucleobacter cosmopolitanus strain isolated from tropical Lake Victoria as Polynucleobacter victoriensis comb. nov.</title>
        <authorList>
            <person name="Hahn M.W."/>
        </authorList>
    </citation>
    <scope>NUCLEOTIDE SEQUENCE [LARGE SCALE GENOMIC DNA]</scope>
    <source>
        <strain evidence="1 2">MWH-MoIso2</strain>
    </source>
</reference>
<proteinExistence type="predicted"/>
<dbReference type="RefSeq" id="WP_089515725.1">
    <property type="nucleotide sequence ID" value="NZ_NJGG01000002.1"/>
</dbReference>
<sequence>MNKLLISSIITITLGLSACGTTQLSNADGETVQDIQSKLLGEMPMPGGARINNENSLILGSGDGWAGRVAITSAQNANETFTFFRDQFQKAGWTLVSSTKSKNSILVFIKKDRTATIEIDEGGFGGKANVMLTVAPRSTVIPPVNK</sequence>